<dbReference type="InterPro" id="IPR036515">
    <property type="entry name" value="Transposase_17_sf"/>
</dbReference>
<gene>
    <name evidence="2" type="ORF">SAMN04487901_11375</name>
</gene>
<dbReference type="RefSeq" id="WP_091818502.1">
    <property type="nucleotide sequence ID" value="NZ_FNCQ01000013.1"/>
</dbReference>
<feature type="compositionally biased region" description="Basic and acidic residues" evidence="1">
    <location>
        <begin position="1"/>
        <end position="13"/>
    </location>
</feature>
<evidence type="ECO:0000313" key="2">
    <source>
        <dbReference type="EMBL" id="SDG95543.1"/>
    </source>
</evidence>
<reference evidence="3" key="1">
    <citation type="submission" date="2016-10" db="EMBL/GenBank/DDBJ databases">
        <authorList>
            <person name="Varghese N."/>
            <person name="Submissions S."/>
        </authorList>
    </citation>
    <scope>NUCLEOTIDE SEQUENCE [LARGE SCALE GENOMIC DNA]</scope>
    <source>
        <strain evidence="3">BP1-148</strain>
    </source>
</reference>
<keyword evidence="3" id="KW-1185">Reference proteome</keyword>
<dbReference type="EMBL" id="FNCQ01000013">
    <property type="protein sequence ID" value="SDG95543.1"/>
    <property type="molecule type" value="Genomic_DNA"/>
</dbReference>
<evidence type="ECO:0008006" key="4">
    <source>
        <dbReference type="Google" id="ProtNLM"/>
    </source>
</evidence>
<dbReference type="Proteomes" id="UP000198779">
    <property type="component" value="Unassembled WGS sequence"/>
</dbReference>
<name>A0A1G7YGH5_9BACT</name>
<feature type="region of interest" description="Disordered" evidence="1">
    <location>
        <begin position="1"/>
        <end position="23"/>
    </location>
</feature>
<proteinExistence type="predicted"/>
<dbReference type="GO" id="GO:0004803">
    <property type="term" value="F:transposase activity"/>
    <property type="evidence" value="ECO:0007669"/>
    <property type="project" value="InterPro"/>
</dbReference>
<dbReference type="AlphaFoldDB" id="A0A1G7YGH5"/>
<evidence type="ECO:0000313" key="3">
    <source>
        <dbReference type="Proteomes" id="UP000198779"/>
    </source>
</evidence>
<accession>A0A1G7YGH5</accession>
<protein>
    <recommendedName>
        <fullName evidence="4">Transposase IS200-like domain-containing protein</fullName>
    </recommendedName>
</protein>
<dbReference type="Gene3D" id="3.30.70.1290">
    <property type="entry name" value="Transposase IS200-like"/>
    <property type="match status" value="1"/>
</dbReference>
<dbReference type="STRING" id="645274.SAMN04487901_11375"/>
<dbReference type="GO" id="GO:0006313">
    <property type="term" value="P:DNA transposition"/>
    <property type="evidence" value="ECO:0007669"/>
    <property type="project" value="InterPro"/>
</dbReference>
<dbReference type="GO" id="GO:0003677">
    <property type="term" value="F:DNA binding"/>
    <property type="evidence" value="ECO:0007669"/>
    <property type="project" value="InterPro"/>
</dbReference>
<evidence type="ECO:0000256" key="1">
    <source>
        <dbReference type="SAM" id="MobiDB-lite"/>
    </source>
</evidence>
<organism evidence="2 3">
    <name type="scientific">Prevotella communis</name>
    <dbReference type="NCBI Taxonomy" id="2913614"/>
    <lineage>
        <taxon>Bacteria</taxon>
        <taxon>Pseudomonadati</taxon>
        <taxon>Bacteroidota</taxon>
        <taxon>Bacteroidia</taxon>
        <taxon>Bacteroidales</taxon>
        <taxon>Prevotellaceae</taxon>
        <taxon>Prevotella</taxon>
    </lineage>
</organism>
<sequence>MNDKDFRKPTEHSMKRRSHSHDYSHSGLYHITISAAKDLHQPLGHMAGRLDKPDGDSEAPHVELSPLGRMVEQELTESIQRYYPMLKVLDYIVMPEHIHFLLVAYRDVVSRNGKPTHLGQVIAGFKYGCNKRYWAMTGRGLPAGDNQAAEAGNDQAAEPPGTLCGKPGTGRVPSGWAAKPGAAKLEAPPLFDGGYCDVMPVDEAQLETQRAYIRNNPRNRLLRMSNRQWLLPQRMCVETHLSLRALKGYLQRECLPSQITEEIWQRLSERLLVKDGMVYCDRYGSDELLQRRLLPVVCHRKDAALHDTQLLRCMDAADEGDVLVSARIAKREQIIMAAVQKRAYPVVLIADNGFPEIFHPSEEKQTLCASGRLLLLTPWKYHYRKADEGITVAECKTMNCITQAVCRLRDDWWK</sequence>